<organism evidence="3 4">
    <name type="scientific">Moniliophthora roreri (strain MCA 2997)</name>
    <name type="common">Cocoa frosty pod rot fungus</name>
    <name type="synonym">Crinipellis roreri</name>
    <dbReference type="NCBI Taxonomy" id="1381753"/>
    <lineage>
        <taxon>Eukaryota</taxon>
        <taxon>Fungi</taxon>
        <taxon>Dikarya</taxon>
        <taxon>Basidiomycota</taxon>
        <taxon>Agaricomycotina</taxon>
        <taxon>Agaricomycetes</taxon>
        <taxon>Agaricomycetidae</taxon>
        <taxon>Agaricales</taxon>
        <taxon>Marasmiineae</taxon>
        <taxon>Marasmiaceae</taxon>
        <taxon>Moniliophthora</taxon>
    </lineage>
</organism>
<name>V2WQ46_MONRO</name>
<dbReference type="Proteomes" id="UP000017559">
    <property type="component" value="Unassembled WGS sequence"/>
</dbReference>
<feature type="coiled-coil region" evidence="1">
    <location>
        <begin position="102"/>
        <end position="132"/>
    </location>
</feature>
<evidence type="ECO:0000256" key="2">
    <source>
        <dbReference type="SAM" id="MobiDB-lite"/>
    </source>
</evidence>
<feature type="compositionally biased region" description="Polar residues" evidence="2">
    <location>
        <begin position="44"/>
        <end position="56"/>
    </location>
</feature>
<evidence type="ECO:0000256" key="1">
    <source>
        <dbReference type="SAM" id="Coils"/>
    </source>
</evidence>
<keyword evidence="1" id="KW-0175">Coiled coil</keyword>
<dbReference type="AlphaFoldDB" id="V2WQ46"/>
<feature type="compositionally biased region" description="Low complexity" evidence="2">
    <location>
        <begin position="201"/>
        <end position="225"/>
    </location>
</feature>
<feature type="region of interest" description="Disordered" evidence="2">
    <location>
        <begin position="1"/>
        <end position="25"/>
    </location>
</feature>
<dbReference type="KEGG" id="mrr:Moror_2216"/>
<keyword evidence="4" id="KW-1185">Reference proteome</keyword>
<sequence>MSKRPASRSPSPARQKRRTEVEGASRGFLSRFNFLSASSASSSCGTQSDETSSSPGKVNGFSAPWTFEDDKLTSQSPEALIQSNVLALKYVDDQLREKAAELARITVQVNEARSTLNEVEREKAELGQLEALRKGMAELRGEHTRSMADLKTNVLDSFGEIQKLREEVRGANNLSTQSLGIVRLLSQELRAELRSLHSQISGSSSSTGSAMATTASSVTSSVDGTRQNGTHSLDGRPPPSEPSLVGLSSRVTSRNLASTKTGTGGALATLTSASKSVASKKNTNTGIRTPRPPTTHSTPSTFNVTSPPELSAALLHSPKVQSPSAALNVPRRVRAGRRPPPTPASTTFSSSSSQPPVTISQRLHDLWSSPNTNEDPPLSNTKLKRCGLELYAARLAESSTTSTRRTRNQCHISAFGIPVPEEVIMEHEFEIPLDVLEGLDSNREKGDLRGHSNLWARVRGSVEIGTDWEEGGSDSDSMGGPEDELENALTLYRLGSGRELVQ</sequence>
<proteinExistence type="predicted"/>
<feature type="compositionally biased region" description="Polar residues" evidence="2">
    <location>
        <begin position="275"/>
        <end position="287"/>
    </location>
</feature>
<feature type="region of interest" description="Disordered" evidence="2">
    <location>
        <begin position="275"/>
        <end position="358"/>
    </location>
</feature>
<feature type="region of interest" description="Disordered" evidence="2">
    <location>
        <begin position="39"/>
        <end position="58"/>
    </location>
</feature>
<dbReference type="HOGENOM" id="CLU_542996_0_0_1"/>
<feature type="region of interest" description="Disordered" evidence="2">
    <location>
        <begin position="466"/>
        <end position="486"/>
    </location>
</feature>
<evidence type="ECO:0000313" key="4">
    <source>
        <dbReference type="Proteomes" id="UP000017559"/>
    </source>
</evidence>
<accession>V2WQ46</accession>
<gene>
    <name evidence="3" type="ORF">Moror_2216</name>
</gene>
<feature type="compositionally biased region" description="Low complexity" evidence="2">
    <location>
        <begin position="344"/>
        <end position="358"/>
    </location>
</feature>
<dbReference type="EMBL" id="AWSO01001963">
    <property type="protein sequence ID" value="ESK82350.1"/>
    <property type="molecule type" value="Genomic_DNA"/>
</dbReference>
<feature type="region of interest" description="Disordered" evidence="2">
    <location>
        <begin position="198"/>
        <end position="250"/>
    </location>
</feature>
<protein>
    <submittedName>
        <fullName evidence="3">Uncharacterized protein</fullName>
    </submittedName>
</protein>
<reference evidence="3 4" key="1">
    <citation type="journal article" date="2014" name="BMC Genomics">
        <title>Genome and secretome analysis of the hemibiotrophic fungal pathogen, Moniliophthora roreri, which causes frosty pod rot disease of cacao: mechanisms of the biotrophic and necrotrophic phases.</title>
        <authorList>
            <person name="Meinhardt L.W."/>
            <person name="Costa G.G.L."/>
            <person name="Thomazella D.P.T."/>
            <person name="Teixeira P.J.P.L."/>
            <person name="Carazzolle M.F."/>
            <person name="Schuster S.C."/>
            <person name="Carlson J.E."/>
            <person name="Guiltinan M.J."/>
            <person name="Mieczkowski P."/>
            <person name="Farmer A."/>
            <person name="Ramaraj T."/>
            <person name="Crozier J."/>
            <person name="Davis R.E."/>
            <person name="Shao J."/>
            <person name="Melnick R.L."/>
            <person name="Pereira G.A.G."/>
            <person name="Bailey B.A."/>
        </authorList>
    </citation>
    <scope>NUCLEOTIDE SEQUENCE [LARGE SCALE GENOMIC DNA]</scope>
    <source>
        <strain evidence="3 4">MCA 2997</strain>
    </source>
</reference>
<evidence type="ECO:0000313" key="3">
    <source>
        <dbReference type="EMBL" id="ESK82350.1"/>
    </source>
</evidence>
<comment type="caution">
    <text evidence="3">The sequence shown here is derived from an EMBL/GenBank/DDBJ whole genome shotgun (WGS) entry which is preliminary data.</text>
</comment>